<comment type="catalytic activity">
    <reaction evidence="10">
        <text>serotonin + (9Z)-octadecenoyl-CoA = N-(9Z-octadecenoyl)-serotonin + CoA + H(+)</text>
        <dbReference type="Rhea" id="RHEA:51392"/>
        <dbReference type="ChEBI" id="CHEBI:15378"/>
        <dbReference type="ChEBI" id="CHEBI:57287"/>
        <dbReference type="ChEBI" id="CHEBI:57387"/>
        <dbReference type="ChEBI" id="CHEBI:134064"/>
        <dbReference type="ChEBI" id="CHEBI:350546"/>
    </reaction>
    <physiologicalReaction direction="left-to-right" evidence="10">
        <dbReference type="Rhea" id="RHEA:51393"/>
    </physiologicalReaction>
</comment>
<evidence type="ECO:0000256" key="11">
    <source>
        <dbReference type="ARBA" id="ARBA00052178"/>
    </source>
</evidence>
<evidence type="ECO:0000256" key="6">
    <source>
        <dbReference type="ARBA" id="ARBA00050189"/>
    </source>
</evidence>
<protein>
    <recommendedName>
        <fullName evidence="5">aralkylamine N-acetyltransferase</fullName>
        <ecNumber evidence="5">2.3.1.87</ecNumber>
    </recommendedName>
</protein>
<dbReference type="Gene3D" id="3.40.630.30">
    <property type="match status" value="1"/>
</dbReference>
<dbReference type="PANTHER" id="PTHR20905:SF1">
    <property type="entry name" value="AT07410P-RELATED"/>
    <property type="match status" value="1"/>
</dbReference>
<comment type="catalytic activity">
    <reaction evidence="7">
        <text>serotonin + octadecanoyl-CoA = N-octadecanoyl-serotonin + CoA + H(+)</text>
        <dbReference type="Rhea" id="RHEA:51400"/>
        <dbReference type="ChEBI" id="CHEBI:15378"/>
        <dbReference type="ChEBI" id="CHEBI:57287"/>
        <dbReference type="ChEBI" id="CHEBI:57394"/>
        <dbReference type="ChEBI" id="CHEBI:134065"/>
        <dbReference type="ChEBI" id="CHEBI:350546"/>
    </reaction>
    <physiologicalReaction direction="left-to-right" evidence="7">
        <dbReference type="Rhea" id="RHEA:51401"/>
    </physiologicalReaction>
</comment>
<comment type="catalytic activity">
    <reaction evidence="9">
        <text>dopamine + acetyl-CoA = N-acetyldopamine + CoA + H(+)</text>
        <dbReference type="Rhea" id="RHEA:51388"/>
        <dbReference type="ChEBI" id="CHEBI:15378"/>
        <dbReference type="ChEBI" id="CHEBI:57287"/>
        <dbReference type="ChEBI" id="CHEBI:57288"/>
        <dbReference type="ChEBI" id="CHEBI:59905"/>
        <dbReference type="ChEBI" id="CHEBI:125678"/>
    </reaction>
    <physiologicalReaction direction="left-to-right" evidence="9">
        <dbReference type="Rhea" id="RHEA:51389"/>
    </physiologicalReaction>
</comment>
<dbReference type="PANTHER" id="PTHR20905">
    <property type="entry name" value="N-ACETYLTRANSFERASE-RELATED"/>
    <property type="match status" value="1"/>
</dbReference>
<evidence type="ECO:0000256" key="9">
    <source>
        <dbReference type="ARBA" id="ARBA00051711"/>
    </source>
</evidence>
<comment type="catalytic activity">
    <reaction evidence="11">
        <text>serotonin + hexadecanoyl-CoA = N-hexadecanoyl-serotonin + CoA + H(+)</text>
        <dbReference type="Rhea" id="RHEA:51384"/>
        <dbReference type="ChEBI" id="CHEBI:15378"/>
        <dbReference type="ChEBI" id="CHEBI:57287"/>
        <dbReference type="ChEBI" id="CHEBI:57379"/>
        <dbReference type="ChEBI" id="CHEBI:134059"/>
        <dbReference type="ChEBI" id="CHEBI:350546"/>
    </reaction>
    <physiologicalReaction direction="left-to-right" evidence="11">
        <dbReference type="Rhea" id="RHEA:51385"/>
    </physiologicalReaction>
</comment>
<dbReference type="Proteomes" id="UP000835206">
    <property type="component" value="Chromosome 10"/>
</dbReference>
<evidence type="ECO:0000256" key="7">
    <source>
        <dbReference type="ARBA" id="ARBA00050849"/>
    </source>
</evidence>
<evidence type="ECO:0000256" key="8">
    <source>
        <dbReference type="ARBA" id="ARBA00051284"/>
    </source>
</evidence>
<dbReference type="RefSeq" id="XP_003398288.1">
    <property type="nucleotide sequence ID" value="XM_003398240.4"/>
</dbReference>
<comment type="similarity">
    <text evidence="4">Belongs to the acetyltransferase family. AANAT subfamily.</text>
</comment>
<evidence type="ECO:0000256" key="4">
    <source>
        <dbReference type="ARBA" id="ARBA00038182"/>
    </source>
</evidence>
<dbReference type="PROSITE" id="PS51186">
    <property type="entry name" value="GNAT"/>
    <property type="match status" value="1"/>
</dbReference>
<dbReference type="KEGG" id="bter:100648103"/>
<evidence type="ECO:0000259" key="14">
    <source>
        <dbReference type="PROSITE" id="PS51186"/>
    </source>
</evidence>
<keyword evidence="1" id="KW-0808">Transferase</keyword>
<name>A0A9B0C078_BOMTE</name>
<comment type="catalytic activity">
    <reaction evidence="8">
        <text>serotonin + (5Z,8Z,11Z,14Z)-eicosatetraenoyl-CoA = N-[(5Z,8Z,11Z,14Z)-eicosatetraenoyl]-serotonin + CoA + H(+)</text>
        <dbReference type="Rhea" id="RHEA:51396"/>
        <dbReference type="ChEBI" id="CHEBI:15378"/>
        <dbReference type="ChEBI" id="CHEBI:57287"/>
        <dbReference type="ChEBI" id="CHEBI:57368"/>
        <dbReference type="ChEBI" id="CHEBI:132255"/>
        <dbReference type="ChEBI" id="CHEBI:350546"/>
    </reaction>
    <physiologicalReaction direction="left-to-right" evidence="8">
        <dbReference type="Rhea" id="RHEA:51397"/>
    </physiologicalReaction>
</comment>
<evidence type="ECO:0000256" key="2">
    <source>
        <dbReference type="ARBA" id="ARBA00023315"/>
    </source>
</evidence>
<reference evidence="16" key="1">
    <citation type="submission" date="2025-08" db="UniProtKB">
        <authorList>
            <consortium name="RefSeq"/>
        </authorList>
    </citation>
    <scope>IDENTIFICATION</scope>
</reference>
<accession>A0A9B0C078</accession>
<dbReference type="Pfam" id="PF00583">
    <property type="entry name" value="Acetyltransf_1"/>
    <property type="match status" value="1"/>
</dbReference>
<dbReference type="FunFam" id="3.40.630.30:FF:000046">
    <property type="entry name" value="Dopamine N-acetyltransferase"/>
    <property type="match status" value="1"/>
</dbReference>
<evidence type="ECO:0000256" key="5">
    <source>
        <dbReference type="ARBA" id="ARBA00039114"/>
    </source>
</evidence>
<dbReference type="InterPro" id="IPR016181">
    <property type="entry name" value="Acyl_CoA_acyltransferase"/>
</dbReference>
<evidence type="ECO:0000256" key="3">
    <source>
        <dbReference type="ARBA" id="ARBA00037926"/>
    </source>
</evidence>
<comment type="catalytic activity">
    <reaction evidence="6">
        <text>dopamine + (9Z)-octadecenoyl-CoA = N-(9Z-octadecanoyl)-dopamine + CoA + H(+)</text>
        <dbReference type="Rhea" id="RHEA:51380"/>
        <dbReference type="ChEBI" id="CHEBI:15378"/>
        <dbReference type="ChEBI" id="CHEBI:31883"/>
        <dbReference type="ChEBI" id="CHEBI:57287"/>
        <dbReference type="ChEBI" id="CHEBI:57387"/>
        <dbReference type="ChEBI" id="CHEBI:59905"/>
    </reaction>
    <physiologicalReaction direction="left-to-right" evidence="6">
        <dbReference type="Rhea" id="RHEA:51381"/>
    </physiologicalReaction>
</comment>
<dbReference type="AlphaFoldDB" id="A0A9B0C078"/>
<evidence type="ECO:0000313" key="16">
    <source>
        <dbReference type="RefSeq" id="XP_003398288.1"/>
    </source>
</evidence>
<gene>
    <name evidence="16" type="primary">LOC100648103</name>
</gene>
<keyword evidence="15" id="KW-1185">Reference proteome</keyword>
<evidence type="ECO:0000256" key="1">
    <source>
        <dbReference type="ARBA" id="ARBA00022679"/>
    </source>
</evidence>
<dbReference type="GO" id="GO:0004059">
    <property type="term" value="F:aralkylamine N-acetyltransferase activity"/>
    <property type="evidence" value="ECO:0007669"/>
    <property type="project" value="UniProtKB-EC"/>
</dbReference>
<comment type="catalytic activity">
    <reaction evidence="13">
        <text>serotonin + acetyl-CoA = N-acetylserotonin + CoA + H(+)</text>
        <dbReference type="Rhea" id="RHEA:25217"/>
        <dbReference type="ChEBI" id="CHEBI:15378"/>
        <dbReference type="ChEBI" id="CHEBI:17697"/>
        <dbReference type="ChEBI" id="CHEBI:57287"/>
        <dbReference type="ChEBI" id="CHEBI:57288"/>
        <dbReference type="ChEBI" id="CHEBI:350546"/>
        <dbReference type="EC" id="2.3.1.87"/>
    </reaction>
    <physiologicalReaction direction="left-to-right" evidence="13">
        <dbReference type="Rhea" id="RHEA:25218"/>
    </physiologicalReaction>
</comment>
<feature type="domain" description="N-acetyltransferase" evidence="14">
    <location>
        <begin position="46"/>
        <end position="240"/>
    </location>
</feature>
<dbReference type="SUPFAM" id="SSF55729">
    <property type="entry name" value="Acyl-CoA N-acyltransferases (Nat)"/>
    <property type="match status" value="1"/>
</dbReference>
<dbReference type="InterPro" id="IPR000182">
    <property type="entry name" value="GNAT_dom"/>
</dbReference>
<evidence type="ECO:0000256" key="12">
    <source>
        <dbReference type="ARBA" id="ARBA00052335"/>
    </source>
</evidence>
<dbReference type="EC" id="2.3.1.87" evidence="5"/>
<comment type="catalytic activity">
    <reaction evidence="12">
        <text>dopamine + hexadecanoyl-CoA = N-hexadecanoyl-dopamine + CoA + H(+)</text>
        <dbReference type="Rhea" id="RHEA:51376"/>
        <dbReference type="ChEBI" id="CHEBI:15378"/>
        <dbReference type="ChEBI" id="CHEBI:57287"/>
        <dbReference type="ChEBI" id="CHEBI:57379"/>
        <dbReference type="ChEBI" id="CHEBI:59905"/>
        <dbReference type="ChEBI" id="CHEBI:134058"/>
    </reaction>
    <physiologicalReaction direction="left-to-right" evidence="12">
        <dbReference type="Rhea" id="RHEA:51377"/>
    </physiologicalReaction>
</comment>
<evidence type="ECO:0000256" key="10">
    <source>
        <dbReference type="ARBA" id="ARBA00051823"/>
    </source>
</evidence>
<evidence type="ECO:0000313" key="15">
    <source>
        <dbReference type="Proteomes" id="UP000835206"/>
    </source>
</evidence>
<evidence type="ECO:0000256" key="13">
    <source>
        <dbReference type="ARBA" id="ARBA00052491"/>
    </source>
</evidence>
<sequence>METTDLVNSALSDVGKSQTTFAKDVPKMVKYTLADSANSERIDMDYQIETVTKDDKLRILNFLKKFFFRDEPLNQSVQLLSNREDFTCRDLENYSLASLENDLNLMAVLPNGVLIGVVLNGKMDPPSDEEPQFVATCRNPKFKKILKLLHHVDQNVNSEENFRGLNVLEIKIISVDSDWRGKGVAKALLEKTLEIGKERGFHVARADCSSFFSGRLCTRMGFNRIYELKYTDYLDEDGNPVFTPAHPHVEIVSYVKRL</sequence>
<organism evidence="15 16">
    <name type="scientific">Bombus terrestris</name>
    <name type="common">Buff-tailed bumblebee</name>
    <name type="synonym">Apis terrestris</name>
    <dbReference type="NCBI Taxonomy" id="30195"/>
    <lineage>
        <taxon>Eukaryota</taxon>
        <taxon>Metazoa</taxon>
        <taxon>Ecdysozoa</taxon>
        <taxon>Arthropoda</taxon>
        <taxon>Hexapoda</taxon>
        <taxon>Insecta</taxon>
        <taxon>Pterygota</taxon>
        <taxon>Neoptera</taxon>
        <taxon>Endopterygota</taxon>
        <taxon>Hymenoptera</taxon>
        <taxon>Apocrita</taxon>
        <taxon>Aculeata</taxon>
        <taxon>Apoidea</taxon>
        <taxon>Anthophila</taxon>
        <taxon>Apidae</taxon>
        <taxon>Bombus</taxon>
        <taxon>Bombus</taxon>
    </lineage>
</organism>
<comment type="pathway">
    <text evidence="3">Aromatic compound metabolism; melatonin biosynthesis; melatonin from serotonin: step 1/2.</text>
</comment>
<dbReference type="GeneID" id="100648103"/>
<proteinExistence type="inferred from homology"/>
<keyword evidence="2" id="KW-0012">Acyltransferase</keyword>
<dbReference type="OrthoDB" id="41532at2759"/>
<dbReference type="CDD" id="cd04301">
    <property type="entry name" value="NAT_SF"/>
    <property type="match status" value="1"/>
</dbReference>